<comment type="similarity">
    <text evidence="1">Belongs to the LysR transcriptional regulatory family.</text>
</comment>
<keyword evidence="7" id="KW-1185">Reference proteome</keyword>
<dbReference type="Pfam" id="PF03466">
    <property type="entry name" value="LysR_substrate"/>
    <property type="match status" value="1"/>
</dbReference>
<dbReference type="SUPFAM" id="SSF53850">
    <property type="entry name" value="Periplasmic binding protein-like II"/>
    <property type="match status" value="1"/>
</dbReference>
<dbReference type="InterPro" id="IPR036388">
    <property type="entry name" value="WH-like_DNA-bd_sf"/>
</dbReference>
<dbReference type="OrthoDB" id="8557381at2"/>
<proteinExistence type="inferred from homology"/>
<dbReference type="EMBL" id="FNVG01000002">
    <property type="protein sequence ID" value="SEF60973.1"/>
    <property type="molecule type" value="Genomic_DNA"/>
</dbReference>
<dbReference type="InterPro" id="IPR050389">
    <property type="entry name" value="LysR-type_TF"/>
</dbReference>
<feature type="domain" description="HTH lysR-type" evidence="5">
    <location>
        <begin position="6"/>
        <end position="63"/>
    </location>
</feature>
<evidence type="ECO:0000256" key="1">
    <source>
        <dbReference type="ARBA" id="ARBA00009437"/>
    </source>
</evidence>
<dbReference type="InterPro" id="IPR000847">
    <property type="entry name" value="LysR_HTH_N"/>
</dbReference>
<protein>
    <submittedName>
        <fullName evidence="6">Transcriptional regulator, LysR family</fullName>
    </submittedName>
</protein>
<evidence type="ECO:0000256" key="3">
    <source>
        <dbReference type="ARBA" id="ARBA00023125"/>
    </source>
</evidence>
<dbReference type="PRINTS" id="PR00039">
    <property type="entry name" value="HTHLYSR"/>
</dbReference>
<dbReference type="PANTHER" id="PTHR30118">
    <property type="entry name" value="HTH-TYPE TRANSCRIPTIONAL REGULATOR LEUO-RELATED"/>
    <property type="match status" value="1"/>
</dbReference>
<dbReference type="CDD" id="cd08417">
    <property type="entry name" value="PBP2_Nitroaromatics_like"/>
    <property type="match status" value="1"/>
</dbReference>
<dbReference type="SUPFAM" id="SSF46785">
    <property type="entry name" value="Winged helix' DNA-binding domain"/>
    <property type="match status" value="1"/>
</dbReference>
<accession>A0A1H5TDX9</accession>
<dbReference type="RefSeq" id="WP_103878822.1">
    <property type="nucleotide sequence ID" value="NZ_FNVG01000002.1"/>
</dbReference>
<dbReference type="InterPro" id="IPR036390">
    <property type="entry name" value="WH_DNA-bd_sf"/>
</dbReference>
<dbReference type="Pfam" id="PF00126">
    <property type="entry name" value="HTH_1"/>
    <property type="match status" value="1"/>
</dbReference>
<evidence type="ECO:0000256" key="2">
    <source>
        <dbReference type="ARBA" id="ARBA00023015"/>
    </source>
</evidence>
<keyword evidence="4" id="KW-0804">Transcription</keyword>
<dbReference type="PANTHER" id="PTHR30118:SF15">
    <property type="entry name" value="TRANSCRIPTIONAL REGULATORY PROTEIN"/>
    <property type="match status" value="1"/>
</dbReference>
<name>A0A1H5TDX9_9VIBR</name>
<keyword evidence="2" id="KW-0805">Transcription regulation</keyword>
<evidence type="ECO:0000259" key="5">
    <source>
        <dbReference type="PROSITE" id="PS50931"/>
    </source>
</evidence>
<dbReference type="Proteomes" id="UP000236721">
    <property type="component" value="Unassembled WGS sequence"/>
</dbReference>
<dbReference type="InterPro" id="IPR037402">
    <property type="entry name" value="YidZ_PBP2"/>
</dbReference>
<dbReference type="AlphaFoldDB" id="A0A1H5TDX9"/>
<dbReference type="GO" id="GO:0003677">
    <property type="term" value="F:DNA binding"/>
    <property type="evidence" value="ECO:0007669"/>
    <property type="project" value="UniProtKB-KW"/>
</dbReference>
<evidence type="ECO:0000313" key="7">
    <source>
        <dbReference type="Proteomes" id="UP000236721"/>
    </source>
</evidence>
<evidence type="ECO:0000313" key="6">
    <source>
        <dbReference type="EMBL" id="SEF60973.1"/>
    </source>
</evidence>
<sequence>MNIARIDLNLLVYLDVLLRERNVTRAANQLGITQPAMSNGLRRLRDLFEDPLLVRTSEGMVPTERAQKLQPQIRNILANVEKTVQPTTEFNAEDSERVFRIMASDYAESTLIQPLLERLSEIAPKIRLDIMTPSDVSYQDVEQGSVDIIINRFDDIPQSFHQMSLWHDGFSCLFSCDNPIADNFDLFSYLKAQHIWVSKTGMGTGVGINPSQAQKLGWIDEALMRIGKTRNITVFTRHYLSAILFAQQKNLILTIPSKAAQSQRNNPKLLIKPAPFAIEPFEVKMAWSPLLQSNPDHQWMRRLIKSVANEIESGQTEA</sequence>
<organism evidence="6 7">
    <name type="scientific">Vibrio hangzhouensis</name>
    <dbReference type="NCBI Taxonomy" id="462991"/>
    <lineage>
        <taxon>Bacteria</taxon>
        <taxon>Pseudomonadati</taxon>
        <taxon>Pseudomonadota</taxon>
        <taxon>Gammaproteobacteria</taxon>
        <taxon>Vibrionales</taxon>
        <taxon>Vibrionaceae</taxon>
        <taxon>Vibrio</taxon>
    </lineage>
</organism>
<dbReference type="PROSITE" id="PS50931">
    <property type="entry name" value="HTH_LYSR"/>
    <property type="match status" value="1"/>
</dbReference>
<dbReference type="Gene3D" id="3.40.190.10">
    <property type="entry name" value="Periplasmic binding protein-like II"/>
    <property type="match status" value="2"/>
</dbReference>
<reference evidence="7" key="1">
    <citation type="submission" date="2016-10" db="EMBL/GenBank/DDBJ databases">
        <authorList>
            <person name="Varghese N."/>
            <person name="Submissions S."/>
        </authorList>
    </citation>
    <scope>NUCLEOTIDE SEQUENCE [LARGE SCALE GENOMIC DNA]</scope>
    <source>
        <strain evidence="7">CGMCC 1.7062</strain>
    </source>
</reference>
<dbReference type="GO" id="GO:0003700">
    <property type="term" value="F:DNA-binding transcription factor activity"/>
    <property type="evidence" value="ECO:0007669"/>
    <property type="project" value="InterPro"/>
</dbReference>
<dbReference type="Gene3D" id="1.10.10.10">
    <property type="entry name" value="Winged helix-like DNA-binding domain superfamily/Winged helix DNA-binding domain"/>
    <property type="match status" value="1"/>
</dbReference>
<gene>
    <name evidence="6" type="ORF">SAMN04488244_102221</name>
</gene>
<dbReference type="InterPro" id="IPR005119">
    <property type="entry name" value="LysR_subst-bd"/>
</dbReference>
<keyword evidence="3" id="KW-0238">DNA-binding</keyword>
<evidence type="ECO:0000256" key="4">
    <source>
        <dbReference type="ARBA" id="ARBA00023163"/>
    </source>
</evidence>